<keyword evidence="3" id="KW-0418">Kinase</keyword>
<dbReference type="Pfam" id="PF00485">
    <property type="entry name" value="PRK"/>
    <property type="match status" value="1"/>
</dbReference>
<accession>A0A3N2DC53</accession>
<dbReference type="AlphaFoldDB" id="A0A3N2DC53"/>
<organism evidence="3 4">
    <name type="scientific">Salana multivorans</name>
    <dbReference type="NCBI Taxonomy" id="120377"/>
    <lineage>
        <taxon>Bacteria</taxon>
        <taxon>Bacillati</taxon>
        <taxon>Actinomycetota</taxon>
        <taxon>Actinomycetes</taxon>
        <taxon>Micrococcales</taxon>
        <taxon>Beutenbergiaceae</taxon>
        <taxon>Salana</taxon>
    </lineage>
</organism>
<feature type="domain" description="Phosphoribulokinase/uridine kinase" evidence="2">
    <location>
        <begin position="44"/>
        <end position="180"/>
    </location>
</feature>
<dbReference type="OrthoDB" id="3691767at2"/>
<reference evidence="3 4" key="1">
    <citation type="submission" date="2018-11" db="EMBL/GenBank/DDBJ databases">
        <title>Sequencing the genomes of 1000 actinobacteria strains.</title>
        <authorList>
            <person name="Klenk H.-P."/>
        </authorList>
    </citation>
    <scope>NUCLEOTIDE SEQUENCE [LARGE SCALE GENOMIC DNA]</scope>
    <source>
        <strain evidence="3 4">DSM 13521</strain>
    </source>
</reference>
<evidence type="ECO:0000259" key="2">
    <source>
        <dbReference type="Pfam" id="PF00485"/>
    </source>
</evidence>
<keyword evidence="3" id="KW-0808">Transferase</keyword>
<dbReference type="EMBL" id="RKHQ01000001">
    <property type="protein sequence ID" value="ROR97292.1"/>
    <property type="molecule type" value="Genomic_DNA"/>
</dbReference>
<dbReference type="GO" id="GO:0016301">
    <property type="term" value="F:kinase activity"/>
    <property type="evidence" value="ECO:0007669"/>
    <property type="project" value="UniProtKB-KW"/>
</dbReference>
<protein>
    <submittedName>
        <fullName evidence="3">Uridine kinase</fullName>
    </submittedName>
</protein>
<dbReference type="Proteomes" id="UP000275356">
    <property type="component" value="Unassembled WGS sequence"/>
</dbReference>
<keyword evidence="4" id="KW-1185">Reference proteome</keyword>
<comment type="caution">
    <text evidence="3">The sequence shown here is derived from an EMBL/GenBank/DDBJ whole genome shotgun (WGS) entry which is preliminary data.</text>
</comment>
<sequence length="232" mass="24881">MGVATPAPQASARHRPHYARPVTPSDALFDLPEGERVPRRRVLVLAGASGSGKSSVAGRLGIPVVRLDDFYLDIDHPGLPRARGTVDWDDPGTWDLDHAVATLLDACRCDSLTLPVYDIPTSRRTGSETLDISGAPAIVAEGIFAAHVVEPLRSAGVLAGAFHLVQSRTTTAVRRFARDVGEARKPLGTLVRRGVALWRAEPRLVRSWQSAGLDPLPREGAEDALARIVSGR</sequence>
<evidence type="ECO:0000313" key="4">
    <source>
        <dbReference type="Proteomes" id="UP000275356"/>
    </source>
</evidence>
<dbReference type="InterPro" id="IPR027417">
    <property type="entry name" value="P-loop_NTPase"/>
</dbReference>
<dbReference type="SUPFAM" id="SSF52540">
    <property type="entry name" value="P-loop containing nucleoside triphosphate hydrolases"/>
    <property type="match status" value="1"/>
</dbReference>
<proteinExistence type="predicted"/>
<evidence type="ECO:0000313" key="3">
    <source>
        <dbReference type="EMBL" id="ROR97292.1"/>
    </source>
</evidence>
<feature type="region of interest" description="Disordered" evidence="1">
    <location>
        <begin position="1"/>
        <end position="31"/>
    </location>
</feature>
<evidence type="ECO:0000256" key="1">
    <source>
        <dbReference type="SAM" id="MobiDB-lite"/>
    </source>
</evidence>
<gene>
    <name evidence="3" type="ORF">EDD28_1889</name>
</gene>
<dbReference type="Gene3D" id="3.40.50.300">
    <property type="entry name" value="P-loop containing nucleotide triphosphate hydrolases"/>
    <property type="match status" value="1"/>
</dbReference>
<dbReference type="GO" id="GO:0005524">
    <property type="term" value="F:ATP binding"/>
    <property type="evidence" value="ECO:0007669"/>
    <property type="project" value="InterPro"/>
</dbReference>
<dbReference type="InterPro" id="IPR006083">
    <property type="entry name" value="PRK/URK"/>
</dbReference>
<name>A0A3N2DC53_9MICO</name>